<sequence length="2647" mass="278662">MSPTRHGPRRRGGTAKGAGASPRGPEPRSPSPASLSPSRAAAAPIGVPSCSPYAQNDAEERIGVGSVTPAEQARCLSPASEESLSISKQAVERSQSRDSGGQAPLQGGGVRASPETASRRGATSQAFSCAHRGLHGNADTAGPPGLTPQGSRESSESSPAGGAAVPLFAVRDGRGGGAPLGTARARLLLMRHGLAPLPPGASSPSAAPSGTANSLRFLRDLQTLPGPHGLHARHLASFLQKHRRTFAPAPCAASRAAVVRDGPGDPRRYPSGHPFVHPCGPGAASARGEDSGREPMLLAASSLVDFSSSVLFRNANSVNIGAAHAASGDSRESSHCHLLRLSSDLLPSVLTPSSSVFESAAGGLDRCKQRRSPSTVLLRESLFADRDSESLCARGAGLRSQGTTARDGESYCCSEFPSDPLHRRNWSVGDGNERGRLKETRDVVGSQYSASPQCFPAVAPLGKKLSAGSPSSSPAQAQVDKGAAVCGSRRHGRVSPSSSQTSSDAEGYRGDAAGDDGAPSMRLRTPKSLSVLTSPVATVLSAADDFLRSAVAVSVSSRQVWGEASAARDVGDGGAALKEGSGHEGFSEDAQLSSLAASPFSVAGERARDSEADGGAGGGWMEARSFGREQPTASGGPSPTGGLGSEVGNFVSGPGVRGALREQLQALEMTGMRAGMGRPGTLRAASQKEGEAEVVASNSCLQRRGRSLPPVRCADWRRSRAVVAALLGSNVASWRTKHLVQHLGRFPFFAGLRDMCREIYLRSSLGCARGAEDNSGSGFCVGRRREDESKGRWGRWVERGAENVHSGPSQAARGCAASGESSPASASFSTSFSRYPCARPKGRRGRVEWVRSAAADTQRTDPALGPSAACPCPNAASTATAAERRSLLASFTSCQSSSRQAVSSAFSSRSCEERDTEVGVPAASDSGECFRLNREAQGRGGIPGANGPLTSRSSANSRDGRCMWSPPEGWEESSASSDEFVEDEMDARQDFLGICSYRRRRRFSNPDSSHAQWRPAQSLLRRKLWRFTNIPSDATLVTGPHGEKGRNPGGRRAEVGSDAWHNGLGGSADAALSLFSPQMESGGGDGYGSFRGPDDDWTPSCTDSPRDRTRERRTVDFGFGASTAVVGGEVPGRRSSPSNPGGRSAMGEDSSSSAHRFGASPYRASSSCRSREEADVWKSEGGNGKGWAWRAQGMGADAHQEASREEDGAFGGGRGGGRADFTAPSSQGSVESVERERRAESSQKRFACHQVDSSCASLSRDPYLFARTPTGISMRPSAFSTWSSSSLNHSASSVDTPESGRREGEAEGRDGAGVYQRDGDRPREERMQAGVAGNRGHTAAPSSEAAPQALSTSSSDELAASSGVKTDLSYAIHSTVRGGGEVAGGTAGSGRSLQGSLFHGPWDLGKQCVSSPAGEDRFFHAAASRSSSRDNSPDPAGASAVPHIRVLSERGSDGESQPTEGRGGSASGRVEAGQEETCASYLPEATRTGSPAASHPYDGLAAEAARQGGVAPPRRSPVSLLQGSLPAAIGGRQSGASSSWPGSSSGVRSLPAAGAGASGLSHDSGNAAGLARPSGNGEGRGELAADEACGLSSNPVVRRGGATRSSASSIETEEGWVARQLEDFSQGGSDQETLESAASFCLRRKSGASWRNPPRLRACTLQRLLAKTHRRDLDAIEAFRRRTVSSESVGSAGSVESVSSLDNHSGGGGADSGVCLSRVFSHSASPSFTLGLVSSPVHGSPPTSPAPFPLDHGHGAQAEDSSAFYRGRIQRANTVAFGPEQGEGQVGVLTMHATRVSGCLRDFPQCVLEVILSGRGRRTRRRRREQEAGSLASRHADDDSEAEQIRGGRRQGTPVSDSSEGLGSLSRETSAPRWADSRRASAPTTLPSFSPAASAPCGAARPASGGSSSPVGRFTSGAGGKRPRLCLWLGSFSIPRDDKRYRGGEDAWFTSSMCNAFGVADGVGEWEDLAGINPQSFAEDLMRGSLKHIRSTKKKHWEKQAKAQQSGTAGDAQTDAEFDVAQVAAEALAKAHKEAKSYGSSTALVGVLNEDKGVFGFANLGDSSGMVLRRLRGNTRAAGTALSIVRRVKEMQHSFNVPYQFARLPAPEDWEHLRATGLHRLVAIAEKDFRDRAEQNMLAENSAADASENENESSIGDPPSCIQSTTVRVEDGDLILLGTDGLFDNLFDYEITALSSNLRQALRTPDLAGVVHGTFTCPRQVEQDSVSERADYESEGASWTHKGRKAKNEAAAEVEEASRILMPSDVIRVEKDQHGILTCADGFTYTVAPVVDMKDRDGEQFVSVKQGALSIVASVRHEGNDQSQLGAGKDQAGGPNTDGRVEETKDTGDSTSVSEAAVLVGLTGLPHQKTDGSHGVQPAVSIGKPVVLLCMGRGARVVALPPRHIELFEGQGPGPWLRRVSIDSVWFPRDPSARKSRKIMRVIFSEPRTAESSGRRRTVAPRKAENFLRSSMSVLFKTYVLSALAMLVGHFLTYRSEIARRLLLQKFVNRGIAAERVGFRAIPFITDQDIVDYHAAQRLQNIRTSLEFARRRDAAAGAGFLMAGGGLFGLNLSAELFLFVVILYIMNKPLLWLSKWHHTRQQSKRQTKRSVAVRTFQGSLEGSVTPCNSRRIIVFLVDLKRFLGAAD</sequence>
<keyword evidence="2" id="KW-0812">Transmembrane</keyword>
<feature type="compositionally biased region" description="Low complexity" evidence="1">
    <location>
        <begin position="1280"/>
        <end position="1293"/>
    </location>
</feature>
<feature type="compositionally biased region" description="Low complexity" evidence="1">
    <location>
        <begin position="1219"/>
        <end position="1231"/>
    </location>
</feature>
<dbReference type="SUPFAM" id="SSF81606">
    <property type="entry name" value="PP2C-like"/>
    <property type="match status" value="1"/>
</dbReference>
<dbReference type="Gene3D" id="3.60.40.10">
    <property type="entry name" value="PPM-type phosphatase domain"/>
    <property type="match status" value="1"/>
</dbReference>
<evidence type="ECO:0000313" key="4">
    <source>
        <dbReference type="EMBL" id="PFH31585.1"/>
    </source>
</evidence>
<feature type="domain" description="PPM-type phosphatase" evidence="3">
    <location>
        <begin position="1931"/>
        <end position="2290"/>
    </location>
</feature>
<accession>A0A2A9M0T2</accession>
<feature type="region of interest" description="Disordered" evidence="1">
    <location>
        <begin position="936"/>
        <end position="961"/>
    </location>
</feature>
<name>A0A2A9M0T2_BESBE</name>
<gene>
    <name evidence="4" type="ORF">BESB_025580</name>
</gene>
<evidence type="ECO:0000256" key="1">
    <source>
        <dbReference type="SAM" id="MobiDB-lite"/>
    </source>
</evidence>
<comment type="caution">
    <text evidence="4">The sequence shown here is derived from an EMBL/GenBank/DDBJ whole genome shotgun (WGS) entry which is preliminary data.</text>
</comment>
<feature type="compositionally biased region" description="Basic and acidic residues" evidence="1">
    <location>
        <begin position="1317"/>
        <end position="1327"/>
    </location>
</feature>
<feature type="region of interest" description="Disordered" evidence="1">
    <location>
        <begin position="799"/>
        <end position="832"/>
    </location>
</feature>
<dbReference type="InterPro" id="IPR036457">
    <property type="entry name" value="PPM-type-like_dom_sf"/>
</dbReference>
<keyword evidence="2" id="KW-1133">Transmembrane helix</keyword>
<dbReference type="OrthoDB" id="60843at2759"/>
<feature type="compositionally biased region" description="Polar residues" evidence="1">
    <location>
        <begin position="948"/>
        <end position="957"/>
    </location>
</feature>
<proteinExistence type="predicted"/>
<evidence type="ECO:0000313" key="5">
    <source>
        <dbReference type="Proteomes" id="UP000224006"/>
    </source>
</evidence>
<feature type="region of interest" description="Disordered" evidence="1">
    <location>
        <begin position="465"/>
        <end position="523"/>
    </location>
</feature>
<dbReference type="KEGG" id="bbes:BESB_025580"/>
<feature type="region of interest" description="Disordered" evidence="1">
    <location>
        <begin position="2319"/>
        <end position="2351"/>
    </location>
</feature>
<feature type="region of interest" description="Disordered" evidence="1">
    <location>
        <begin position="562"/>
        <end position="649"/>
    </location>
</feature>
<feature type="compositionally biased region" description="Basic and acidic residues" evidence="1">
    <location>
        <begin position="1104"/>
        <end position="1115"/>
    </location>
</feature>
<feature type="transmembrane region" description="Helical" evidence="2">
    <location>
        <begin position="2474"/>
        <end position="2494"/>
    </location>
</feature>
<feature type="region of interest" description="Disordered" evidence="1">
    <location>
        <begin position="1448"/>
        <end position="1475"/>
    </location>
</feature>
<feature type="region of interest" description="Disordered" evidence="1">
    <location>
        <begin position="1035"/>
        <end position="1062"/>
    </location>
</feature>
<feature type="region of interest" description="Disordered" evidence="1">
    <location>
        <begin position="1736"/>
        <end position="1757"/>
    </location>
</feature>
<feature type="compositionally biased region" description="Low complexity" evidence="1">
    <location>
        <begin position="150"/>
        <end position="162"/>
    </location>
</feature>
<feature type="region of interest" description="Disordered" evidence="1">
    <location>
        <begin position="2140"/>
        <end position="2163"/>
    </location>
</feature>
<evidence type="ECO:0000256" key="2">
    <source>
        <dbReference type="SAM" id="Phobius"/>
    </source>
</evidence>
<keyword evidence="5" id="KW-1185">Reference proteome</keyword>
<feature type="region of interest" description="Disordered" evidence="1">
    <location>
        <begin position="1269"/>
        <end position="1358"/>
    </location>
</feature>
<organism evidence="4 5">
    <name type="scientific">Besnoitia besnoiti</name>
    <name type="common">Apicomplexan protozoan</name>
    <dbReference type="NCBI Taxonomy" id="94643"/>
    <lineage>
        <taxon>Eukaryota</taxon>
        <taxon>Sar</taxon>
        <taxon>Alveolata</taxon>
        <taxon>Apicomplexa</taxon>
        <taxon>Conoidasida</taxon>
        <taxon>Coccidia</taxon>
        <taxon>Eucoccidiorida</taxon>
        <taxon>Eimeriorina</taxon>
        <taxon>Sarcocystidae</taxon>
        <taxon>Besnoitia</taxon>
    </lineage>
</organism>
<evidence type="ECO:0000259" key="3">
    <source>
        <dbReference type="PROSITE" id="PS51746"/>
    </source>
</evidence>
<dbReference type="PANTHER" id="PTHR12320">
    <property type="entry name" value="PROTEIN PHOSPHATASE 2C"/>
    <property type="match status" value="1"/>
</dbReference>
<feature type="region of interest" description="Disordered" evidence="1">
    <location>
        <begin position="1076"/>
        <end position="1251"/>
    </location>
</feature>
<feature type="compositionally biased region" description="Low complexity" evidence="1">
    <location>
        <begin position="1687"/>
        <end position="1700"/>
    </location>
</feature>
<feature type="compositionally biased region" description="Low complexity" evidence="1">
    <location>
        <begin position="1349"/>
        <end position="1358"/>
    </location>
</feature>
<feature type="region of interest" description="Disordered" evidence="1">
    <location>
        <begin position="1992"/>
        <end position="2013"/>
    </location>
</feature>
<feature type="compositionally biased region" description="Low complexity" evidence="1">
    <location>
        <begin position="31"/>
        <end position="44"/>
    </location>
</feature>
<reference evidence="4 5" key="1">
    <citation type="submission" date="2017-09" db="EMBL/GenBank/DDBJ databases">
        <title>Genome sequencing of Besnoitia besnoiti strain Bb-Ger1.</title>
        <authorList>
            <person name="Schares G."/>
            <person name="Venepally P."/>
            <person name="Lorenzi H.A."/>
        </authorList>
    </citation>
    <scope>NUCLEOTIDE SEQUENCE [LARGE SCALE GENOMIC DNA]</scope>
    <source>
        <strain evidence="4 5">Bb-Ger1</strain>
    </source>
</reference>
<feature type="compositionally biased region" description="Low complexity" evidence="1">
    <location>
        <begin position="1133"/>
        <end position="1143"/>
    </location>
</feature>
<dbReference type="InterPro" id="IPR001932">
    <property type="entry name" value="PPM-type_phosphatase-like_dom"/>
</dbReference>
<feature type="compositionally biased region" description="Low complexity" evidence="1">
    <location>
        <begin position="816"/>
        <end position="832"/>
    </location>
</feature>
<dbReference type="VEuPathDB" id="ToxoDB:BESB_025580"/>
<dbReference type="InterPro" id="IPR039123">
    <property type="entry name" value="PPTC7"/>
</dbReference>
<feature type="compositionally biased region" description="Low complexity" evidence="1">
    <location>
        <begin position="1880"/>
        <end position="1910"/>
    </location>
</feature>
<feature type="compositionally biased region" description="Basic and acidic residues" evidence="1">
    <location>
        <begin position="1298"/>
        <end position="1310"/>
    </location>
</feature>
<dbReference type="Proteomes" id="UP000224006">
    <property type="component" value="Unassembled WGS sequence"/>
</dbReference>
<dbReference type="EMBL" id="NWUJ01000014">
    <property type="protein sequence ID" value="PFH31585.1"/>
    <property type="molecule type" value="Genomic_DNA"/>
</dbReference>
<dbReference type="PROSITE" id="PS51746">
    <property type="entry name" value="PPM_2"/>
    <property type="match status" value="1"/>
</dbReference>
<feature type="region of interest" description="Disordered" evidence="1">
    <location>
        <begin position="1529"/>
        <end position="1613"/>
    </location>
</feature>
<feature type="compositionally biased region" description="Basic and acidic residues" evidence="1">
    <location>
        <begin position="2339"/>
        <end position="2348"/>
    </location>
</feature>
<dbReference type="GO" id="GO:0004722">
    <property type="term" value="F:protein serine/threonine phosphatase activity"/>
    <property type="evidence" value="ECO:0007669"/>
    <property type="project" value="TreeGrafter"/>
</dbReference>
<feature type="compositionally biased region" description="Gly residues" evidence="1">
    <location>
        <begin position="1209"/>
        <end position="1218"/>
    </location>
</feature>
<feature type="region of interest" description="Disordered" evidence="1">
    <location>
        <begin position="1816"/>
        <end position="1918"/>
    </location>
</feature>
<feature type="compositionally biased region" description="Basic residues" evidence="1">
    <location>
        <begin position="1"/>
        <end position="13"/>
    </location>
</feature>
<feature type="compositionally biased region" description="Polar residues" evidence="1">
    <location>
        <begin position="1853"/>
        <end position="1869"/>
    </location>
</feature>
<feature type="region of interest" description="Disordered" evidence="1">
    <location>
        <begin position="1"/>
        <end position="162"/>
    </location>
</feature>
<dbReference type="STRING" id="94643.A0A2A9M0T2"/>
<protein>
    <recommendedName>
        <fullName evidence="3">PPM-type phosphatase domain-containing protein</fullName>
    </recommendedName>
</protein>
<feature type="compositionally biased region" description="Low complexity" evidence="1">
    <location>
        <begin position="1534"/>
        <end position="1565"/>
    </location>
</feature>
<feature type="compositionally biased region" description="Basic and acidic residues" evidence="1">
    <location>
        <begin position="1169"/>
        <end position="1178"/>
    </location>
</feature>
<dbReference type="PANTHER" id="PTHR12320:SF1">
    <property type="entry name" value="PROTEIN PHOSPHATASE PTC7 HOMOLOG"/>
    <property type="match status" value="1"/>
</dbReference>
<feature type="region of interest" description="Disordered" evidence="1">
    <location>
        <begin position="1687"/>
        <end position="1706"/>
    </location>
</feature>
<dbReference type="GeneID" id="40307610"/>
<keyword evidence="2" id="KW-0472">Membrane</keyword>
<feature type="compositionally biased region" description="Low complexity" evidence="1">
    <location>
        <begin position="1598"/>
        <end position="1609"/>
    </location>
</feature>
<feature type="region of interest" description="Disordered" evidence="1">
    <location>
        <begin position="262"/>
        <end position="291"/>
    </location>
</feature>
<dbReference type="RefSeq" id="XP_029215594.1">
    <property type="nucleotide sequence ID" value="XM_029361238.1"/>
</dbReference>
<feature type="compositionally biased region" description="Low complexity" evidence="1">
    <location>
        <begin position="465"/>
        <end position="475"/>
    </location>
</feature>
<feature type="compositionally biased region" description="Basic and acidic residues" evidence="1">
    <location>
        <begin position="1198"/>
        <end position="1207"/>
    </location>
</feature>
<feature type="compositionally biased region" description="Basic and acidic residues" evidence="1">
    <location>
        <begin position="1041"/>
        <end position="1055"/>
    </location>
</feature>
<feature type="compositionally biased region" description="Basic and acidic residues" evidence="1">
    <location>
        <begin position="1232"/>
        <end position="1243"/>
    </location>
</feature>